<dbReference type="GO" id="GO:0003676">
    <property type="term" value="F:nucleic acid binding"/>
    <property type="evidence" value="ECO:0007669"/>
    <property type="project" value="InterPro"/>
</dbReference>
<evidence type="ECO:0000259" key="5">
    <source>
        <dbReference type="PROSITE" id="PS50174"/>
    </source>
</evidence>
<protein>
    <recommendedName>
        <fullName evidence="5">G-patch domain-containing protein</fullName>
    </recommendedName>
</protein>
<comment type="similarity">
    <text evidence="2">Belongs to the SPP2 family.</text>
</comment>
<evidence type="ECO:0000313" key="6">
    <source>
        <dbReference type="EMBL" id="KAG2215997.1"/>
    </source>
</evidence>
<evidence type="ECO:0000256" key="4">
    <source>
        <dbReference type="SAM" id="MobiDB-lite"/>
    </source>
</evidence>
<dbReference type="AlphaFoldDB" id="A0A8H7RTL4"/>
<dbReference type="GO" id="GO:0005681">
    <property type="term" value="C:spliceosomal complex"/>
    <property type="evidence" value="ECO:0007669"/>
    <property type="project" value="TreeGrafter"/>
</dbReference>
<feature type="compositionally biased region" description="Basic and acidic residues" evidence="4">
    <location>
        <begin position="142"/>
        <end position="164"/>
    </location>
</feature>
<feature type="compositionally biased region" description="Basic and acidic residues" evidence="4">
    <location>
        <begin position="306"/>
        <end position="326"/>
    </location>
</feature>
<keyword evidence="7" id="KW-1185">Reference proteome</keyword>
<comment type="subcellular location">
    <subcellularLocation>
        <location evidence="1">Nucleus</location>
    </subcellularLocation>
</comment>
<dbReference type="PROSITE" id="PS50174">
    <property type="entry name" value="G_PATCH"/>
    <property type="match status" value="1"/>
</dbReference>
<dbReference type="InterPro" id="IPR000467">
    <property type="entry name" value="G_patch_dom"/>
</dbReference>
<feature type="compositionally biased region" description="Basic and acidic residues" evidence="4">
    <location>
        <begin position="173"/>
        <end position="201"/>
    </location>
</feature>
<dbReference type="PANTHER" id="PTHR15818">
    <property type="entry name" value="G PATCH AND KOW-CONTAINING"/>
    <property type="match status" value="1"/>
</dbReference>
<dbReference type="InterPro" id="IPR045166">
    <property type="entry name" value="Spp2-like"/>
</dbReference>
<comment type="caution">
    <text evidence="6">The sequence shown here is derived from an EMBL/GenBank/DDBJ whole genome shotgun (WGS) entry which is preliminary data.</text>
</comment>
<reference evidence="6" key="1">
    <citation type="submission" date="2020-12" db="EMBL/GenBank/DDBJ databases">
        <title>Metabolic potential, ecology and presence of endohyphal bacteria is reflected in genomic diversity of Mucoromycotina.</title>
        <authorList>
            <person name="Muszewska A."/>
            <person name="Okrasinska A."/>
            <person name="Steczkiewicz K."/>
            <person name="Drgas O."/>
            <person name="Orlowska M."/>
            <person name="Perlinska-Lenart U."/>
            <person name="Aleksandrzak-Piekarczyk T."/>
            <person name="Szatraj K."/>
            <person name="Zielenkiewicz U."/>
            <person name="Pilsyk S."/>
            <person name="Malc E."/>
            <person name="Mieczkowski P."/>
            <person name="Kruszewska J.S."/>
            <person name="Biernat P."/>
            <person name="Pawlowska J."/>
        </authorList>
    </citation>
    <scope>NUCLEOTIDE SEQUENCE</scope>
    <source>
        <strain evidence="6">CBS 226.32</strain>
    </source>
</reference>
<evidence type="ECO:0000313" key="7">
    <source>
        <dbReference type="Proteomes" id="UP000650833"/>
    </source>
</evidence>
<dbReference type="GO" id="GO:0000398">
    <property type="term" value="P:mRNA splicing, via spliceosome"/>
    <property type="evidence" value="ECO:0007669"/>
    <property type="project" value="InterPro"/>
</dbReference>
<accession>A0A8H7RTL4</accession>
<proteinExistence type="inferred from homology"/>
<evidence type="ECO:0000256" key="3">
    <source>
        <dbReference type="ARBA" id="ARBA00023242"/>
    </source>
</evidence>
<feature type="domain" description="G-patch" evidence="5">
    <location>
        <begin position="208"/>
        <end position="256"/>
    </location>
</feature>
<keyword evidence="3" id="KW-0539">Nucleus</keyword>
<feature type="compositionally biased region" description="Low complexity" evidence="4">
    <location>
        <begin position="367"/>
        <end position="381"/>
    </location>
</feature>
<evidence type="ECO:0000256" key="1">
    <source>
        <dbReference type="ARBA" id="ARBA00004123"/>
    </source>
</evidence>
<name>A0A8H7RTL4_9FUNG</name>
<sequence length="381" mass="43715">MSSRLPLQTRAARPKFQNKRAIFGDDEDEEEKINDERILGIEDNKVREAEPKKEIAPLSISPLPNTDWRSSAKQKKELFLPATAKQPPNGSIDVKPEVLQQNASSFGLQIQKKKQQQIETIDSNGHVESITVEEETTTTLPRSDENTPKTLEERAIEAIIKDSMGEGDDDKDEGPKKVIHVDETSAFRDDYENRPDETTMEEYDHIPVEEFGAALLRGLGWNEGEGIGRNRKNAPAPPPAPVKQREALLGLGAKPEDADVKTDERQKFKNRRAAYEYKDTSLFKKISKRKYEEEEEEERSSRSSSRHSDRSSSSRRDRDRDDDDRKRSKRRRRSRSRDSSSSSKSHRDSHHYSSSSSSRRRRRSYSRSRSPVSRSNRSSFK</sequence>
<feature type="region of interest" description="Disordered" evidence="4">
    <location>
        <begin position="221"/>
        <end position="381"/>
    </location>
</feature>
<gene>
    <name evidence="6" type="ORF">INT46_007057</name>
</gene>
<organism evidence="6 7">
    <name type="scientific">Mucor plumbeus</name>
    <dbReference type="NCBI Taxonomy" id="97098"/>
    <lineage>
        <taxon>Eukaryota</taxon>
        <taxon>Fungi</taxon>
        <taxon>Fungi incertae sedis</taxon>
        <taxon>Mucoromycota</taxon>
        <taxon>Mucoromycotina</taxon>
        <taxon>Mucoromycetes</taxon>
        <taxon>Mucorales</taxon>
        <taxon>Mucorineae</taxon>
        <taxon>Mucoraceae</taxon>
        <taxon>Mucor</taxon>
    </lineage>
</organism>
<dbReference type="OrthoDB" id="5577072at2759"/>
<dbReference type="Pfam" id="PF12656">
    <property type="entry name" value="G-patch_2"/>
    <property type="match status" value="1"/>
</dbReference>
<feature type="region of interest" description="Disordered" evidence="4">
    <location>
        <begin position="119"/>
        <end position="201"/>
    </location>
</feature>
<dbReference type="EMBL" id="JAEPRC010000001">
    <property type="protein sequence ID" value="KAG2215997.1"/>
    <property type="molecule type" value="Genomic_DNA"/>
</dbReference>
<feature type="compositionally biased region" description="Basic and acidic residues" evidence="4">
    <location>
        <begin position="254"/>
        <end position="282"/>
    </location>
</feature>
<dbReference type="InterPro" id="IPR026822">
    <property type="entry name" value="Spp2/MOS2_G-patch"/>
</dbReference>
<dbReference type="PANTHER" id="PTHR15818:SF2">
    <property type="entry name" value="G-PATCH DOMAIN AND KOW MOTIFS-CONTAINING PROTEIN"/>
    <property type="match status" value="1"/>
</dbReference>
<dbReference type="Proteomes" id="UP000650833">
    <property type="component" value="Unassembled WGS sequence"/>
</dbReference>
<evidence type="ECO:0000256" key="2">
    <source>
        <dbReference type="ARBA" id="ARBA00008576"/>
    </source>
</evidence>